<reference evidence="5 6" key="1">
    <citation type="submission" date="2016-04" db="EMBL/GenBank/DDBJ databases">
        <authorList>
            <person name="Qiu J."/>
        </authorList>
    </citation>
    <scope>NUCLEOTIDE SEQUENCE [LARGE SCALE GENOMIC DNA]</scope>
    <source>
        <strain evidence="5 6">JQ581</strain>
    </source>
</reference>
<dbReference type="PROSITE" id="PS51257">
    <property type="entry name" value="PROKAR_LIPOPROTEIN"/>
    <property type="match status" value="1"/>
</dbReference>
<proteinExistence type="predicted"/>
<evidence type="ECO:0000313" key="4">
    <source>
        <dbReference type="EMBL" id="MDF3870794.1"/>
    </source>
</evidence>
<feature type="domain" description="PepSY" evidence="2">
    <location>
        <begin position="11"/>
        <end position="87"/>
    </location>
</feature>
<dbReference type="OrthoDB" id="9134997at2"/>
<organism evidence="3 7">
    <name type="scientific">Pseudomonas putida</name>
    <name type="common">Arthrobacter siderocapsulatus</name>
    <dbReference type="NCBI Taxonomy" id="303"/>
    <lineage>
        <taxon>Bacteria</taxon>
        <taxon>Pseudomonadati</taxon>
        <taxon>Pseudomonadota</taxon>
        <taxon>Gammaproteobacteria</taxon>
        <taxon>Pseudomonadales</taxon>
        <taxon>Pseudomonadaceae</taxon>
        <taxon>Pseudomonas</taxon>
    </lineage>
</organism>
<dbReference type="Pfam" id="PF13670">
    <property type="entry name" value="PepSY_2"/>
    <property type="match status" value="1"/>
</dbReference>
<dbReference type="EMBL" id="JARJLO010000145">
    <property type="protein sequence ID" value="MDF3870794.1"/>
    <property type="molecule type" value="Genomic_DNA"/>
</dbReference>
<dbReference type="EMBL" id="WOWR01000035">
    <property type="protein sequence ID" value="KAF0252752.1"/>
    <property type="molecule type" value="Genomic_DNA"/>
</dbReference>
<evidence type="ECO:0000313" key="7">
    <source>
        <dbReference type="Proteomes" id="UP000442695"/>
    </source>
</evidence>
<protein>
    <submittedName>
        <fullName evidence="3">PepSY domain-containing protein</fullName>
    </submittedName>
</protein>
<reference evidence="3 7" key="2">
    <citation type="submission" date="2019-12" db="EMBL/GenBank/DDBJ databases">
        <authorList>
            <person name="Woiski C."/>
        </authorList>
    </citation>
    <scope>NUCLEOTIDE SEQUENCE [LARGE SCALE GENOMIC DNA]</scope>
    <source>
        <strain evidence="3 7">BOE100</strain>
    </source>
</reference>
<dbReference type="GeneID" id="45524528"/>
<reference evidence="5 6" key="3">
    <citation type="submission" date="2020-04" db="EMBL/GenBank/DDBJ databases">
        <title>Complete genome sequence of Pseudomonas putida strain JQ581.</title>
        <authorList>
            <person name="Mu Y."/>
        </authorList>
    </citation>
    <scope>NUCLEOTIDE SEQUENCE [LARGE SCALE GENOMIC DNA]</scope>
    <source>
        <strain evidence="5 6">JQ581</strain>
    </source>
</reference>
<dbReference type="Proteomes" id="UP001217741">
    <property type="component" value="Unassembled WGS sequence"/>
</dbReference>
<gene>
    <name evidence="5" type="ORF">A3L25_012395</name>
    <name evidence="3" type="ORF">GN299_21630</name>
    <name evidence="4" type="ORF">P3W50_09945</name>
</gene>
<name>A0A161YCQ4_PSEPU</name>
<dbReference type="InterPro" id="IPR025711">
    <property type="entry name" value="PepSY"/>
</dbReference>
<keyword evidence="1" id="KW-0732">Signal</keyword>
<evidence type="ECO:0000313" key="6">
    <source>
        <dbReference type="Proteomes" id="UP000076857"/>
    </source>
</evidence>
<dbReference type="Proteomes" id="UP000442695">
    <property type="component" value="Unassembled WGS sequence"/>
</dbReference>
<dbReference type="AlphaFoldDB" id="A0A161YCQ4"/>
<evidence type="ECO:0000313" key="5">
    <source>
        <dbReference type="EMBL" id="QJQ10176.1"/>
    </source>
</evidence>
<feature type="chain" id="PRO_5007830182" evidence="1">
    <location>
        <begin position="25"/>
        <end position="90"/>
    </location>
</feature>
<evidence type="ECO:0000256" key="1">
    <source>
        <dbReference type="SAM" id="SignalP"/>
    </source>
</evidence>
<dbReference type="Gene3D" id="3.10.450.40">
    <property type="match status" value="1"/>
</dbReference>
<dbReference type="Proteomes" id="UP000076857">
    <property type="component" value="Chromosome"/>
</dbReference>
<reference evidence="4" key="4">
    <citation type="submission" date="2023-03" db="EMBL/GenBank/DDBJ databases">
        <title>Draft assemblies of triclosan tolerant bacteria isolated from returned activated sludge.</title>
        <authorList>
            <person name="Van Hamelsveld S."/>
        </authorList>
    </citation>
    <scope>NUCLEOTIDE SEQUENCE</scope>
    <source>
        <strain evidence="4">GW210012_S60</strain>
    </source>
</reference>
<evidence type="ECO:0000313" key="3">
    <source>
        <dbReference type="EMBL" id="KAF0252752.1"/>
    </source>
</evidence>
<dbReference type="RefSeq" id="WP_016500096.1">
    <property type="nucleotide sequence ID" value="NZ_BBQL01000043.1"/>
</dbReference>
<dbReference type="EMBL" id="CP050951">
    <property type="protein sequence ID" value="QJQ10176.1"/>
    <property type="molecule type" value="Genomic_DNA"/>
</dbReference>
<evidence type="ECO:0000259" key="2">
    <source>
        <dbReference type="Pfam" id="PF13670"/>
    </source>
</evidence>
<sequence>MKAMTRLFTGLALVGAMGASCAWADTPGADWKVSKDQAEATLKGAGYTQITKIEADDGHWEGEGMKADGKQYEFQVDPHDGKIIKDELDN</sequence>
<accession>A0A161YCQ4</accession>
<feature type="signal peptide" evidence="1">
    <location>
        <begin position="1"/>
        <end position="24"/>
    </location>
</feature>